<dbReference type="Proteomes" id="UP000697107">
    <property type="component" value="Unassembled WGS sequence"/>
</dbReference>
<dbReference type="PROSITE" id="PS50297">
    <property type="entry name" value="ANK_REP_REGION"/>
    <property type="match status" value="1"/>
</dbReference>
<evidence type="ECO:0000256" key="2">
    <source>
        <dbReference type="ARBA" id="ARBA00023043"/>
    </source>
</evidence>
<evidence type="ECO:0000313" key="12">
    <source>
        <dbReference type="Proteomes" id="UP000251314"/>
    </source>
</evidence>
<protein>
    <recommendedName>
        <fullName evidence="5">SAM domain-containing protein</fullName>
    </recommendedName>
</protein>
<evidence type="ECO:0000256" key="1">
    <source>
        <dbReference type="ARBA" id="ARBA00022737"/>
    </source>
</evidence>
<dbReference type="Pfam" id="PF00023">
    <property type="entry name" value="Ank"/>
    <property type="match status" value="1"/>
</dbReference>
<dbReference type="AlphaFoldDB" id="A0A329SAS6"/>
<dbReference type="PANTHER" id="PTHR24174:SF16">
    <property type="entry name" value="CASKIN-2"/>
    <property type="match status" value="1"/>
</dbReference>
<dbReference type="Pfam" id="PF00536">
    <property type="entry name" value="SAM_1"/>
    <property type="match status" value="1"/>
</dbReference>
<dbReference type="EMBL" id="RCML01000599">
    <property type="protein sequence ID" value="KAG2972901.1"/>
    <property type="molecule type" value="Genomic_DNA"/>
</dbReference>
<reference evidence="6" key="2">
    <citation type="submission" date="2018-10" db="EMBL/GenBank/DDBJ databases">
        <title>Effector identification in a new, highly contiguous assembly of the strawberry crown rot pathogen Phytophthora cactorum.</title>
        <authorList>
            <person name="Armitage A.D."/>
            <person name="Nellist C.F."/>
            <person name="Bates H."/>
            <person name="Vickerstaff R.J."/>
            <person name="Harrison R.J."/>
        </authorList>
    </citation>
    <scope>NUCLEOTIDE SEQUENCE</scope>
    <source>
        <strain evidence="6">15-7</strain>
        <strain evidence="7">4032</strain>
        <strain evidence="8">4040</strain>
        <strain evidence="9">P415</strain>
        <strain evidence="10">P421</strain>
    </source>
</reference>
<dbReference type="STRING" id="29920.A0A329SAS6"/>
<reference evidence="11 12" key="1">
    <citation type="submission" date="2018-01" db="EMBL/GenBank/DDBJ databases">
        <title>Draft genome of the strawberry crown rot pathogen Phytophthora cactorum.</title>
        <authorList>
            <person name="Armitage A.D."/>
            <person name="Lysoe E."/>
            <person name="Nellist C.F."/>
            <person name="Harrison R.J."/>
            <person name="Brurberg M.B."/>
        </authorList>
    </citation>
    <scope>NUCLEOTIDE SEQUENCE [LARGE SCALE GENOMIC DNA]</scope>
    <source>
        <strain evidence="11 12">10300</strain>
    </source>
</reference>
<dbReference type="Gene3D" id="1.25.40.20">
    <property type="entry name" value="Ankyrin repeat-containing domain"/>
    <property type="match status" value="1"/>
</dbReference>
<evidence type="ECO:0000259" key="5">
    <source>
        <dbReference type="Pfam" id="PF00536"/>
    </source>
</evidence>
<dbReference type="VEuPathDB" id="FungiDB:PC110_g9730"/>
<feature type="domain" description="SAM" evidence="5">
    <location>
        <begin position="167"/>
        <end position="221"/>
    </location>
</feature>
<evidence type="ECO:0000313" key="7">
    <source>
        <dbReference type="EMBL" id="KAG2904608.1"/>
    </source>
</evidence>
<dbReference type="OrthoDB" id="194358at2759"/>
<proteinExistence type="predicted"/>
<feature type="compositionally biased region" description="Acidic residues" evidence="4">
    <location>
        <begin position="233"/>
        <end position="264"/>
    </location>
</feature>
<evidence type="ECO:0000256" key="4">
    <source>
        <dbReference type="SAM" id="MobiDB-lite"/>
    </source>
</evidence>
<dbReference type="Proteomes" id="UP000760860">
    <property type="component" value="Unassembled WGS sequence"/>
</dbReference>
<dbReference type="EMBL" id="RCMG01000546">
    <property type="protein sequence ID" value="KAG2852369.1"/>
    <property type="molecule type" value="Genomic_DNA"/>
</dbReference>
<dbReference type="InterPro" id="IPR033635">
    <property type="entry name" value="ANKS1/Caskin"/>
</dbReference>
<gene>
    <name evidence="11" type="ORF">PC110_g9730</name>
    <name evidence="6" type="ORF">PC113_g15092</name>
    <name evidence="7" type="ORF">PC115_g14920</name>
    <name evidence="8" type="ORF">PC117_g15707</name>
    <name evidence="9" type="ORF">PC118_g15442</name>
    <name evidence="10" type="ORF">PC129_g13631</name>
</gene>
<dbReference type="EMBL" id="RCMK01000533">
    <property type="protein sequence ID" value="KAG2923545.1"/>
    <property type="molecule type" value="Genomic_DNA"/>
</dbReference>
<dbReference type="Proteomes" id="UP000735874">
    <property type="component" value="Unassembled WGS sequence"/>
</dbReference>
<evidence type="ECO:0000313" key="6">
    <source>
        <dbReference type="EMBL" id="KAG2852369.1"/>
    </source>
</evidence>
<dbReference type="SMART" id="SM00248">
    <property type="entry name" value="ANK"/>
    <property type="match status" value="3"/>
</dbReference>
<dbReference type="Proteomes" id="UP000251314">
    <property type="component" value="Unassembled WGS sequence"/>
</dbReference>
<comment type="caution">
    <text evidence="11">The sequence shown here is derived from an EMBL/GenBank/DDBJ whole genome shotgun (WGS) entry which is preliminary data.</text>
</comment>
<accession>A0A329SAS6</accession>
<dbReference type="SUPFAM" id="SSF47769">
    <property type="entry name" value="SAM/Pointed domain"/>
    <property type="match status" value="1"/>
</dbReference>
<dbReference type="InterPro" id="IPR001660">
    <property type="entry name" value="SAM"/>
</dbReference>
<dbReference type="Pfam" id="PF12796">
    <property type="entry name" value="Ank_2"/>
    <property type="match status" value="1"/>
</dbReference>
<dbReference type="InterPro" id="IPR013761">
    <property type="entry name" value="SAM/pointed_sf"/>
</dbReference>
<dbReference type="PANTHER" id="PTHR24174">
    <property type="entry name" value="ANKYRIN REPEAT AND STERILE ALPHA MOTIF DOMAIN-CONTAINING PROTEIN 1"/>
    <property type="match status" value="1"/>
</dbReference>
<organism evidence="11 12">
    <name type="scientific">Phytophthora cactorum</name>
    <dbReference type="NCBI Taxonomy" id="29920"/>
    <lineage>
        <taxon>Eukaryota</taxon>
        <taxon>Sar</taxon>
        <taxon>Stramenopiles</taxon>
        <taxon>Oomycota</taxon>
        <taxon>Peronosporomycetes</taxon>
        <taxon>Peronosporales</taxon>
        <taxon>Peronosporaceae</taxon>
        <taxon>Phytophthora</taxon>
    </lineage>
</organism>
<evidence type="ECO:0000313" key="8">
    <source>
        <dbReference type="EMBL" id="KAG2923545.1"/>
    </source>
</evidence>
<dbReference type="SUPFAM" id="SSF48403">
    <property type="entry name" value="Ankyrin repeat"/>
    <property type="match status" value="1"/>
</dbReference>
<dbReference type="EMBL" id="RCMI01000587">
    <property type="protein sequence ID" value="KAG2904608.1"/>
    <property type="molecule type" value="Genomic_DNA"/>
</dbReference>
<dbReference type="PROSITE" id="PS50088">
    <property type="entry name" value="ANK_REPEAT"/>
    <property type="match status" value="1"/>
</dbReference>
<sequence>MPTRLEELGLSTEEVSCGRLAAGSPRDTVAWTPLQYACAVGDAELVSEIVAATPEAVNALGNTKYAYSPLHIAVRFEHESIIKILLAASPSAKVNAVDNQVGCSPLHLAILQGNEAIVKLLLDDINIHQLGSKSGTTPMELAKELEFSNMHAALVDHAIRASGRAHLSSWLASIGLVEYAPMLFNEGFDDANFLLTTGGLDDKTLDAMQIQKAGHRAKLQKLYQLKEFLHVESEDEGSEEESDSSGDSDEESNSDESGSDDESS</sequence>
<dbReference type="InterPro" id="IPR002110">
    <property type="entry name" value="Ankyrin_rpt"/>
</dbReference>
<keyword evidence="12" id="KW-1185">Reference proteome</keyword>
<feature type="repeat" description="ANK" evidence="3">
    <location>
        <begin position="101"/>
        <end position="123"/>
    </location>
</feature>
<dbReference type="EMBL" id="MJFZ01000219">
    <property type="protein sequence ID" value="RAW33957.1"/>
    <property type="molecule type" value="Genomic_DNA"/>
</dbReference>
<dbReference type="InterPro" id="IPR036770">
    <property type="entry name" value="Ankyrin_rpt-contain_sf"/>
</dbReference>
<evidence type="ECO:0000313" key="9">
    <source>
        <dbReference type="EMBL" id="KAG2972901.1"/>
    </source>
</evidence>
<evidence type="ECO:0000313" key="10">
    <source>
        <dbReference type="EMBL" id="KAG3215490.1"/>
    </source>
</evidence>
<dbReference type="EMBL" id="RCMV01000554">
    <property type="protein sequence ID" value="KAG3215490.1"/>
    <property type="molecule type" value="Genomic_DNA"/>
</dbReference>
<dbReference type="Proteomes" id="UP000736787">
    <property type="component" value="Unassembled WGS sequence"/>
</dbReference>
<name>A0A329SAS6_9STRA</name>
<dbReference type="Gene3D" id="1.10.150.50">
    <property type="entry name" value="Transcription Factor, Ets-1"/>
    <property type="match status" value="1"/>
</dbReference>
<dbReference type="Proteomes" id="UP000774804">
    <property type="component" value="Unassembled WGS sequence"/>
</dbReference>
<keyword evidence="2 3" id="KW-0040">ANK repeat</keyword>
<feature type="region of interest" description="Disordered" evidence="4">
    <location>
        <begin position="230"/>
        <end position="264"/>
    </location>
</feature>
<keyword evidence="1" id="KW-0677">Repeat</keyword>
<evidence type="ECO:0000313" key="11">
    <source>
        <dbReference type="EMBL" id="RAW33957.1"/>
    </source>
</evidence>
<evidence type="ECO:0000256" key="3">
    <source>
        <dbReference type="PROSITE-ProRule" id="PRU00023"/>
    </source>
</evidence>